<evidence type="ECO:0000259" key="7">
    <source>
        <dbReference type="Pfam" id="PF25467"/>
    </source>
</evidence>
<dbReference type="Pfam" id="PF25467">
    <property type="entry name" value="NOL9_C"/>
    <property type="match status" value="1"/>
</dbReference>
<feature type="region of interest" description="Disordered" evidence="5">
    <location>
        <begin position="1"/>
        <end position="49"/>
    </location>
</feature>
<evidence type="ECO:0000256" key="5">
    <source>
        <dbReference type="SAM" id="MobiDB-lite"/>
    </source>
</evidence>
<dbReference type="Gramene" id="TraesROB_scaffold_057148_01G000200.1">
    <property type="protein sequence ID" value="TraesROB_scaffold_057148_01G000200.1"/>
    <property type="gene ID" value="TraesROB_scaffold_057148_01G000200"/>
</dbReference>
<dbReference type="Gramene" id="TraesCLE_scaffold_109758_01G000100.1">
    <property type="protein sequence ID" value="TraesCLE_scaffold_109758_01G000100.1"/>
    <property type="gene ID" value="TraesCLE_scaffold_109758_01G000100"/>
</dbReference>
<sequence>MKHRRRSKQQKLDSVPPPASPAARAPRPMPSPSASPKSPALATPPPEQAPEVVVPEDWAMATDVISSDLSSPVVLVCGPSNSGKSTFTRLLLNKLLPSYGRVGYLDTDVGQPEFSPPGCLSLHIVDEAITDMQNPVLREAERCCFYGDISSKGDPESYLNSLFLLYNYFVEKYRCPGGEVLPLIVNTPGWVKGTGFDMLVEMLRYICPTIVVPIRTRMQRKNLPDGMFWLTGGETEPKVITIDAASRDSLSKSSLKRKDGGGMRERRLVEYFKQCFSSDISLATNKELAYALASLPPYEVSFSDVTVMHLHCEVPRTEIWHSLNATIVGLANSCDTPATAHAIPWCVGLGIVRGVDVQRGLLYVITPVAVEHLQSVDLLLQGLIEIPRSVLQVKGCESPYMSTNVRDKITGKDLYASNLNSPLSRQDDGDSDSDADTM</sequence>
<dbReference type="GO" id="GO:0051731">
    <property type="term" value="F:polynucleotide 5'-hydroxyl-kinase activity"/>
    <property type="evidence" value="ECO:0000318"/>
    <property type="project" value="GO_Central"/>
</dbReference>
<evidence type="ECO:0000259" key="6">
    <source>
        <dbReference type="Pfam" id="PF16575"/>
    </source>
</evidence>
<dbReference type="Gramene" id="TraesJAG3A03G01352220.1">
    <property type="protein sequence ID" value="TraesJAG3A03G01352220.1"/>
    <property type="gene ID" value="TraesJAG3A03G01352220"/>
</dbReference>
<dbReference type="OrthoDB" id="2405412at2759"/>
<dbReference type="Gramene" id="TraesNOR3A03G01363130.1">
    <property type="protein sequence ID" value="TraesNOR3A03G01363130.1"/>
    <property type="gene ID" value="TraesNOR3A03G01363130"/>
</dbReference>
<dbReference type="Pfam" id="PF16575">
    <property type="entry name" value="CLP1_P"/>
    <property type="match status" value="1"/>
</dbReference>
<dbReference type="GeneID" id="123060415"/>
<dbReference type="Gramene" id="TraesARI3A03G01362840.1">
    <property type="protein sequence ID" value="TraesARI3A03G01362840.1"/>
    <property type="gene ID" value="TraesARI3A03G01362840"/>
</dbReference>
<evidence type="ECO:0000313" key="9">
    <source>
        <dbReference type="Proteomes" id="UP000019116"/>
    </source>
</evidence>
<feature type="domain" description="Clp1 P-loop" evidence="6">
    <location>
        <begin position="78"/>
        <end position="230"/>
    </location>
</feature>
<protein>
    <submittedName>
        <fullName evidence="8">Uncharacterized protein</fullName>
    </submittedName>
</protein>
<comment type="subcellular location">
    <subcellularLocation>
        <location evidence="1">Nucleus</location>
        <location evidence="1">Nucleolus</location>
    </subcellularLocation>
</comment>
<dbReference type="Gramene" id="TraesCS3A02G113200.1">
    <property type="protein sequence ID" value="TraesCS3A02G113200.1"/>
    <property type="gene ID" value="TraesCS3A02G113200"/>
</dbReference>
<feature type="domain" description="NOL9 C-terminal" evidence="7">
    <location>
        <begin position="294"/>
        <end position="387"/>
    </location>
</feature>
<dbReference type="Gramene" id="TraesCAD_scaffold_061564_01G000200.1">
    <property type="protein sequence ID" value="TraesCAD_scaffold_061564_01G000200.1"/>
    <property type="gene ID" value="TraesCAD_scaffold_061564_01G000200"/>
</dbReference>
<dbReference type="InterPro" id="IPR057570">
    <property type="entry name" value="NOL9_C"/>
</dbReference>
<evidence type="ECO:0000256" key="4">
    <source>
        <dbReference type="ARBA" id="ARBA00022840"/>
    </source>
</evidence>
<dbReference type="Gramene" id="TraesWEE_scaffold_077295_01G000200.1">
    <property type="protein sequence ID" value="TraesWEE_scaffold_077295_01G000200.1"/>
    <property type="gene ID" value="TraesWEE_scaffold_077295_01G000200"/>
</dbReference>
<dbReference type="Gramene" id="TraesJUL3A03G01354780.1">
    <property type="protein sequence ID" value="TraesJUL3A03G01354780.1"/>
    <property type="gene ID" value="TraesJUL3A03G01354780"/>
</dbReference>
<dbReference type="RefSeq" id="XP_044339059.1">
    <property type="nucleotide sequence ID" value="XM_044483124.1"/>
</dbReference>
<dbReference type="Gramene" id="TraesSTA3A03G01334470.1">
    <property type="protein sequence ID" value="TraesSTA3A03G01334470.1"/>
    <property type="gene ID" value="TraesSTA3A03G01334470"/>
</dbReference>
<dbReference type="Gramene" id="TraesCS3A03G0246300.1">
    <property type="protein sequence ID" value="TraesCS3A03G0246300.1.CDS"/>
    <property type="gene ID" value="TraesCS3A03G0246300"/>
</dbReference>
<evidence type="ECO:0000256" key="1">
    <source>
        <dbReference type="ARBA" id="ARBA00004604"/>
    </source>
</evidence>
<dbReference type="InterPro" id="IPR032319">
    <property type="entry name" value="CLP1_P"/>
</dbReference>
<evidence type="ECO:0000256" key="3">
    <source>
        <dbReference type="ARBA" id="ARBA00022741"/>
    </source>
</evidence>
<accession>A0A3B6EBV4</accession>
<dbReference type="PANTHER" id="PTHR12755">
    <property type="entry name" value="CLEAVAGE/POLYADENYLATION FACTOR IA SUBUNIT CLP1P"/>
    <property type="match status" value="1"/>
</dbReference>
<keyword evidence="9" id="KW-1185">Reference proteome</keyword>
<feature type="compositionally biased region" description="Acidic residues" evidence="5">
    <location>
        <begin position="429"/>
        <end position="438"/>
    </location>
</feature>
<keyword evidence="4" id="KW-0067">ATP-binding</keyword>
<dbReference type="InterPro" id="IPR027417">
    <property type="entry name" value="P-loop_NTPase"/>
</dbReference>
<name>A0A3B6EBV4_WHEAT</name>
<dbReference type="GO" id="GO:0000448">
    <property type="term" value="P:cleavage in ITS2 between 5.8S rRNA and LSU-rRNA of tricistronic rRNA transcript (SSU-rRNA, 5.8S rRNA, LSU-rRNA)"/>
    <property type="evidence" value="ECO:0000318"/>
    <property type="project" value="GO_Central"/>
</dbReference>
<proteinExistence type="predicted"/>
<dbReference type="OMA" id="CGPKNAG"/>
<reference evidence="8" key="2">
    <citation type="submission" date="2018-10" db="UniProtKB">
        <authorList>
            <consortium name="EnsemblPlants"/>
        </authorList>
    </citation>
    <scope>IDENTIFICATION</scope>
</reference>
<dbReference type="Gene3D" id="3.40.50.300">
    <property type="entry name" value="P-loop containing nucleotide triphosphate hydrolases"/>
    <property type="match status" value="1"/>
</dbReference>
<dbReference type="EnsemblPlants" id="TraesCS3A02G113200.1">
    <property type="protein sequence ID" value="TraesCS3A02G113200.1"/>
    <property type="gene ID" value="TraesCS3A02G113200"/>
</dbReference>
<dbReference type="Gramene" id="TraesSYM3A03G01364120.1">
    <property type="protein sequence ID" value="TraesSYM3A03G01364120.1"/>
    <property type="gene ID" value="TraesSYM3A03G01364120"/>
</dbReference>
<dbReference type="CDD" id="cd00267">
    <property type="entry name" value="ABC_ATPase"/>
    <property type="match status" value="1"/>
</dbReference>
<organism evidence="8">
    <name type="scientific">Triticum aestivum</name>
    <name type="common">Wheat</name>
    <dbReference type="NCBI Taxonomy" id="4565"/>
    <lineage>
        <taxon>Eukaryota</taxon>
        <taxon>Viridiplantae</taxon>
        <taxon>Streptophyta</taxon>
        <taxon>Embryophyta</taxon>
        <taxon>Tracheophyta</taxon>
        <taxon>Spermatophyta</taxon>
        <taxon>Magnoliopsida</taxon>
        <taxon>Liliopsida</taxon>
        <taxon>Poales</taxon>
        <taxon>Poaceae</taxon>
        <taxon>BOP clade</taxon>
        <taxon>Pooideae</taxon>
        <taxon>Triticodae</taxon>
        <taxon>Triticeae</taxon>
        <taxon>Triticinae</taxon>
        <taxon>Triticum</taxon>
    </lineage>
</organism>
<keyword evidence="3" id="KW-0547">Nucleotide-binding</keyword>
<dbReference type="Gramene" id="TraesPARA_EIv1.0_0793820.1">
    <property type="protein sequence ID" value="TraesPARA_EIv1.0_0793820.1.CDS"/>
    <property type="gene ID" value="TraesPARA_EIv1.0_0793820"/>
</dbReference>
<evidence type="ECO:0000256" key="2">
    <source>
        <dbReference type="ARBA" id="ARBA00022552"/>
    </source>
</evidence>
<dbReference type="Gramene" id="TraesMAC3A03G01340980.1">
    <property type="protein sequence ID" value="TraesMAC3A03G01340980.1"/>
    <property type="gene ID" value="TraesMAC3A03G01340980"/>
</dbReference>
<reference evidence="8" key="1">
    <citation type="submission" date="2018-08" db="EMBL/GenBank/DDBJ databases">
        <authorList>
            <person name="Rossello M."/>
        </authorList>
    </citation>
    <scope>NUCLEOTIDE SEQUENCE [LARGE SCALE GENOMIC DNA]</scope>
    <source>
        <strain evidence="8">cv. Chinese Spring</strain>
    </source>
</reference>
<dbReference type="AlphaFoldDB" id="A0A3B6EBV4"/>
<dbReference type="InterPro" id="IPR045116">
    <property type="entry name" value="Clp1/Grc3"/>
</dbReference>
<dbReference type="GO" id="GO:0005634">
    <property type="term" value="C:nucleus"/>
    <property type="evidence" value="ECO:0000318"/>
    <property type="project" value="GO_Central"/>
</dbReference>
<dbReference type="Gramene" id="TraesRN3A0100246600.1">
    <property type="protein sequence ID" value="TraesRN3A0100246600.1"/>
    <property type="gene ID" value="TraesRN3A0100246600"/>
</dbReference>
<keyword evidence="2" id="KW-0698">rRNA processing</keyword>
<dbReference type="GO" id="GO:0005524">
    <property type="term" value="F:ATP binding"/>
    <property type="evidence" value="ECO:0007669"/>
    <property type="project" value="UniProtKB-KW"/>
</dbReference>
<dbReference type="STRING" id="4565.A0A3B6EBV4"/>
<dbReference type="Gramene" id="TraesLAC3A03G01286680.1">
    <property type="protein sequence ID" value="TraesLAC3A03G01286680.1"/>
    <property type="gene ID" value="TraesLAC3A03G01286680"/>
</dbReference>
<gene>
    <name evidence="8" type="primary">LOC123060415</name>
</gene>
<evidence type="ECO:0000313" key="8">
    <source>
        <dbReference type="EnsemblPlants" id="TraesCS3A02G113200.1"/>
    </source>
</evidence>
<dbReference type="Proteomes" id="UP000019116">
    <property type="component" value="Chromosome 3A"/>
</dbReference>
<dbReference type="SUPFAM" id="SSF52540">
    <property type="entry name" value="P-loop containing nucleoside triphosphate hydrolases"/>
    <property type="match status" value="1"/>
</dbReference>
<dbReference type="PANTHER" id="PTHR12755:SF20">
    <property type="entry name" value="OS01G0184000 PROTEIN"/>
    <property type="match status" value="1"/>
</dbReference>
<feature type="region of interest" description="Disordered" evidence="5">
    <location>
        <begin position="417"/>
        <end position="438"/>
    </location>
</feature>
<dbReference type="SMR" id="A0A3B6EBV4"/>
<dbReference type="GO" id="GO:0005730">
    <property type="term" value="C:nucleolus"/>
    <property type="evidence" value="ECO:0007669"/>
    <property type="project" value="UniProtKB-SubCell"/>
</dbReference>
<dbReference type="Gramene" id="TraesKAR3A01G0053620.1">
    <property type="protein sequence ID" value="cds.TraesKAR3A01G0053620.1"/>
    <property type="gene ID" value="TraesKAR3A01G0053620"/>
</dbReference>
<dbReference type="Gramene" id="TraesLDM3A03G01345430.1">
    <property type="protein sequence ID" value="TraesLDM3A03G01345430.1"/>
    <property type="gene ID" value="TraesLDM3A03G01345430"/>
</dbReference>